<evidence type="ECO:0008006" key="4">
    <source>
        <dbReference type="Google" id="ProtNLM"/>
    </source>
</evidence>
<comment type="caution">
    <text evidence="2">The sequence shown here is derived from an EMBL/GenBank/DDBJ whole genome shotgun (WGS) entry which is preliminary data.</text>
</comment>
<proteinExistence type="predicted"/>
<dbReference type="OrthoDB" id="982564at2"/>
<dbReference type="AlphaFoldDB" id="A0A150X4U3"/>
<reference evidence="2 3" key="1">
    <citation type="submission" date="2016-01" db="EMBL/GenBank/DDBJ databases">
        <title>Genome sequencing of Roseivirga spongicola UST030701-084.</title>
        <authorList>
            <person name="Selvaratnam C."/>
            <person name="Thevarajoo S."/>
            <person name="Goh K.M."/>
            <person name="Ee R."/>
            <person name="Chan K.-G."/>
            <person name="Chong C.S."/>
        </authorList>
    </citation>
    <scope>NUCLEOTIDE SEQUENCE [LARGE SCALE GENOMIC DNA]</scope>
    <source>
        <strain evidence="2 3">UST030701-084</strain>
    </source>
</reference>
<protein>
    <recommendedName>
        <fullName evidence="4">DUF4296 domain-containing protein</fullName>
    </recommendedName>
</protein>
<feature type="chain" id="PRO_5007574191" description="DUF4296 domain-containing protein" evidence="1">
    <location>
        <begin position="26"/>
        <end position="112"/>
    </location>
</feature>
<dbReference type="STRING" id="333140.AWW68_13955"/>
<organism evidence="2 3">
    <name type="scientific">Roseivirga spongicola</name>
    <dbReference type="NCBI Taxonomy" id="333140"/>
    <lineage>
        <taxon>Bacteria</taxon>
        <taxon>Pseudomonadati</taxon>
        <taxon>Bacteroidota</taxon>
        <taxon>Cytophagia</taxon>
        <taxon>Cytophagales</taxon>
        <taxon>Roseivirgaceae</taxon>
        <taxon>Roseivirga</taxon>
    </lineage>
</organism>
<feature type="signal peptide" evidence="1">
    <location>
        <begin position="1"/>
        <end position="25"/>
    </location>
</feature>
<accession>A0A150X4U3</accession>
<dbReference type="Proteomes" id="UP000075606">
    <property type="component" value="Unassembled WGS sequence"/>
</dbReference>
<gene>
    <name evidence="2" type="ORF">AWW68_13955</name>
</gene>
<dbReference type="EMBL" id="LRPC01000028">
    <property type="protein sequence ID" value="KYG73779.1"/>
    <property type="molecule type" value="Genomic_DNA"/>
</dbReference>
<evidence type="ECO:0000313" key="3">
    <source>
        <dbReference type="Proteomes" id="UP000075606"/>
    </source>
</evidence>
<evidence type="ECO:0000256" key="1">
    <source>
        <dbReference type="SAM" id="SignalP"/>
    </source>
</evidence>
<name>A0A150X4U3_9BACT</name>
<keyword evidence="1" id="KW-0732">Signal</keyword>
<dbReference type="RefSeq" id="WP_068222627.1">
    <property type="nucleotide sequence ID" value="NZ_LRPC01000028.1"/>
</dbReference>
<keyword evidence="3" id="KW-1185">Reference proteome</keyword>
<sequence>MKKLVLSLFVMAAVCCLGSSLQAQSDNDVERIDYLVVVANSTNKAENEKVLDQMKKKFKDAGMHYDESSKQYYVYIEKYYSKSGVDYAVWWHKKENKDLPKVWAKPVPVETN</sequence>
<evidence type="ECO:0000313" key="2">
    <source>
        <dbReference type="EMBL" id="KYG73779.1"/>
    </source>
</evidence>